<dbReference type="Pfam" id="PF10531">
    <property type="entry name" value="SLBB"/>
    <property type="match status" value="1"/>
</dbReference>
<dbReference type="GO" id="GO:0015627">
    <property type="term" value="C:type II protein secretion system complex"/>
    <property type="evidence" value="ECO:0007669"/>
    <property type="project" value="TreeGrafter"/>
</dbReference>
<keyword evidence="1" id="KW-0812">Transmembrane</keyword>
<organism evidence="3">
    <name type="scientific">Alkalihalobacillus alcalophilus ATCC 27647 = CGMCC 1.3604</name>
    <dbReference type="NCBI Taxonomy" id="1218173"/>
    <lineage>
        <taxon>Bacteria</taxon>
        <taxon>Bacillati</taxon>
        <taxon>Bacillota</taxon>
        <taxon>Bacilli</taxon>
        <taxon>Bacillales</taxon>
        <taxon>Bacillaceae</taxon>
        <taxon>Alkalihalobacillus</taxon>
    </lineage>
</organism>
<dbReference type="NCBIfam" id="TIGR00426">
    <property type="entry name" value="competence protein ComEA helix-hairpin-helix repeat region"/>
    <property type="match status" value="1"/>
</dbReference>
<dbReference type="Gene3D" id="3.10.560.10">
    <property type="entry name" value="Outer membrane lipoprotein wza domain like"/>
    <property type="match status" value="1"/>
</dbReference>
<dbReference type="GO" id="GO:0006281">
    <property type="term" value="P:DNA repair"/>
    <property type="evidence" value="ECO:0007669"/>
    <property type="project" value="InterPro"/>
</dbReference>
<dbReference type="InterPro" id="IPR010994">
    <property type="entry name" value="RuvA_2-like"/>
</dbReference>
<dbReference type="InterPro" id="IPR003583">
    <property type="entry name" value="Hlx-hairpin-Hlx_DNA-bd_motif"/>
</dbReference>
<protein>
    <submittedName>
        <fullName evidence="3">Transporter</fullName>
    </submittedName>
</protein>
<dbReference type="Gene3D" id="1.10.150.310">
    <property type="entry name" value="Tex RuvX-like domain-like"/>
    <property type="match status" value="1"/>
</dbReference>
<gene>
    <name evidence="3" type="ORF">BalcAV2731</name>
</gene>
<evidence type="ECO:0000313" key="3">
    <source>
        <dbReference type="EMBL" id="AFV25844.1"/>
    </source>
</evidence>
<proteinExistence type="predicted"/>
<keyword evidence="1" id="KW-1133">Transmembrane helix</keyword>
<evidence type="ECO:0000259" key="2">
    <source>
        <dbReference type="SMART" id="SM00278"/>
    </source>
</evidence>
<dbReference type="Pfam" id="PF12836">
    <property type="entry name" value="HHH_3"/>
    <property type="match status" value="1"/>
</dbReference>
<dbReference type="EMBL" id="JX399421">
    <property type="protein sequence ID" value="AFV25844.1"/>
    <property type="molecule type" value="Genomic_DNA"/>
</dbReference>
<dbReference type="PANTHER" id="PTHR21180">
    <property type="entry name" value="ENDONUCLEASE/EXONUCLEASE/PHOSPHATASE FAMILY DOMAIN-CONTAINING PROTEIN 1"/>
    <property type="match status" value="1"/>
</dbReference>
<dbReference type="GO" id="GO:0015628">
    <property type="term" value="P:protein secretion by the type II secretion system"/>
    <property type="evidence" value="ECO:0007669"/>
    <property type="project" value="TreeGrafter"/>
</dbReference>
<dbReference type="InterPro" id="IPR004509">
    <property type="entry name" value="Competence_ComEA_HhH"/>
</dbReference>
<dbReference type="SMART" id="SM00278">
    <property type="entry name" value="HhH1"/>
    <property type="match status" value="2"/>
</dbReference>
<feature type="domain" description="Helix-hairpin-helix DNA-binding motif class 1" evidence="2">
    <location>
        <begin position="167"/>
        <end position="186"/>
    </location>
</feature>
<dbReference type="GO" id="GO:0003677">
    <property type="term" value="F:DNA binding"/>
    <property type="evidence" value="ECO:0007669"/>
    <property type="project" value="InterPro"/>
</dbReference>
<sequence>MVCSSFVDGGVKMKKLSLREWLVLIASSLMVLFSLGLFAFVFNRDKSTTTVEQSEWAFLEGQDEEETTEEESSVEEMELVVDIKGAIKRPGIYVMEEGERIHDVINKAGGLIDEADDLQVNLASLVTDEMVIYIPSIHDEEAYSGPLQVSATSEADGLINLNTATQAELEQLPGVGPSKAAQIIAYREEHGSFVDIEDLKKVSGFGEKSFEQLKALIITK</sequence>
<reference evidence="3" key="1">
    <citation type="submission" date="2012-07" db="EMBL/GenBank/DDBJ databases">
        <title>A Draft Genome for Bacillus alcalophilus strain ATCC 27647.</title>
        <authorList>
            <person name="Attie O."/>
            <person name="Jayaprakash A."/>
            <person name="Sachidanandam R."/>
            <person name="Shah H."/>
            <person name="Paulsen I."/>
            <person name="Morino M."/>
            <person name="Ito M."/>
            <person name="Krulwich T."/>
        </authorList>
    </citation>
    <scope>NUCLEOTIDE SEQUENCE</scope>
    <source>
        <strain evidence="3">ATCC 27647</strain>
    </source>
</reference>
<accession>K4MI42</accession>
<feature type="transmembrane region" description="Helical" evidence="1">
    <location>
        <begin position="21"/>
        <end position="42"/>
    </location>
</feature>
<dbReference type="PANTHER" id="PTHR21180:SF32">
    <property type="entry name" value="ENDONUCLEASE_EXONUCLEASE_PHOSPHATASE FAMILY DOMAIN-CONTAINING PROTEIN 1"/>
    <property type="match status" value="1"/>
</dbReference>
<dbReference type="AlphaFoldDB" id="K4MI42"/>
<evidence type="ECO:0000256" key="1">
    <source>
        <dbReference type="SAM" id="Phobius"/>
    </source>
</evidence>
<name>K4MI42_ALKAL</name>
<dbReference type="InterPro" id="IPR051675">
    <property type="entry name" value="Endo/Exo/Phosphatase_dom_1"/>
</dbReference>
<feature type="domain" description="Helix-hairpin-helix DNA-binding motif class 1" evidence="2">
    <location>
        <begin position="197"/>
        <end position="216"/>
    </location>
</feature>
<dbReference type="InterPro" id="IPR019554">
    <property type="entry name" value="Soluble_ligand-bd"/>
</dbReference>
<keyword evidence="1" id="KW-0472">Membrane</keyword>
<dbReference type="SUPFAM" id="SSF47781">
    <property type="entry name" value="RuvA domain 2-like"/>
    <property type="match status" value="1"/>
</dbReference>